<dbReference type="SMART" id="SM00233">
    <property type="entry name" value="PH"/>
    <property type="match status" value="1"/>
</dbReference>
<keyword evidence="3 7" id="KW-0067">ATP-binding</keyword>
<dbReference type="GO" id="GO:0051015">
    <property type="term" value="F:actin filament binding"/>
    <property type="evidence" value="ECO:0007669"/>
    <property type="project" value="TreeGrafter"/>
</dbReference>
<feature type="region of interest" description="Disordered" evidence="9">
    <location>
        <begin position="1014"/>
        <end position="1039"/>
    </location>
</feature>
<proteinExistence type="inferred from homology"/>
<dbReference type="eggNOG" id="KOG0160">
    <property type="taxonomic scope" value="Eukaryota"/>
</dbReference>
<evidence type="ECO:0000256" key="6">
    <source>
        <dbReference type="ARBA" id="ARBA00023203"/>
    </source>
</evidence>
<dbReference type="GO" id="GO:0005524">
    <property type="term" value="F:ATP binding"/>
    <property type="evidence" value="ECO:0007669"/>
    <property type="project" value="UniProtKB-UniRule"/>
</dbReference>
<dbReference type="PROSITE" id="PS50003">
    <property type="entry name" value="PH_DOMAIN"/>
    <property type="match status" value="1"/>
</dbReference>
<dbReference type="GO" id="GO:0007015">
    <property type="term" value="P:actin filament organization"/>
    <property type="evidence" value="ECO:0007669"/>
    <property type="project" value="TreeGrafter"/>
</dbReference>
<organism evidence="12 13">
    <name type="scientific">Ectocarpus siliculosus</name>
    <name type="common">Brown alga</name>
    <name type="synonym">Conferva siliculosa</name>
    <dbReference type="NCBI Taxonomy" id="2880"/>
    <lineage>
        <taxon>Eukaryota</taxon>
        <taxon>Sar</taxon>
        <taxon>Stramenopiles</taxon>
        <taxon>Ochrophyta</taxon>
        <taxon>PX clade</taxon>
        <taxon>Phaeophyceae</taxon>
        <taxon>Ectocarpales</taxon>
        <taxon>Ectocarpaceae</taxon>
        <taxon>Ectocarpus</taxon>
    </lineage>
</organism>
<keyword evidence="2 7" id="KW-0547">Nucleotide-binding</keyword>
<evidence type="ECO:0000259" key="10">
    <source>
        <dbReference type="PROSITE" id="PS50003"/>
    </source>
</evidence>
<sequence>MSKKAFRADKRPDGSLVWTEDPDKMWVLVEVLSQDNTLLRVRNKATGETQEIDLGFGEAHPHNPKVVADMTSLHHIHEAGILHNLGQRAQIKDQKAYTFMGTVLIAVNPLRRLEDPPMESFMNRPLNPETPHPYAIAELSYHQMRLGAGRKAANQSIIVSGESGAGKTESSKIILKFLTHRSVGGVTSLEQKVVDSSPILESFGNAKTLRNNNSSRFGKFLKMQFTRDKYRLAGAFIETYLLEKSRVLTQCKGERNFHILYELVKGAAKSGLSKDLQVWKTLAAVLHMSNVAFEGKDDAQGEVAAVKDPAALKKLSALLGVETSLLEAMLTQREVKTMAETFTKKLEVQDASLTRDAIVKSLYESRTFVEIVDQRTFGGGGGPHVAFRPKCSGAAVAVRAVAVLHGDWRYSCGIVRIINTSLGKGEESLPFIGVLDIFGFENFDTKNEFEQLLINFTNESLQDTFNKQVFSNELRLYEEEGIDVVVSSCPDNEECLKMLSSKPKGIIPSLDCVCSEPKPTDARYLDGLHKTYVRHQHFPRTKPKDMRECFSVKHYAGTVKYTVEGWVERNMDSIPVAFAASLGTSTHKSLPSNPPPPPDRYVVEQLQCLGILQTCEVLKVGMPTRVTYAELKEVLGDKAAEADKLFKGEPETALIASILWAFEVPSEAFRLGRTRVFFRAGQISTVQKILNETGPEKAPWIMKRLKDALASRQEAKAAAEEAQAAMSAAEAGLKKAEDAAAAVLGPRGGVDSSDEDSDDGVRLRHRLVPTSSSSASGVKEDDLRGLESAAKRAKTAGSTLPQIDAMVGAAREDKMGTYAEGLMDRVLAASKDAIAKVKDAAARGADLEKTVADVRGRDEATALRRLGELLKGLHTDFKAARRTAESALEAAAKCQVDKTRELTAASKAQATKVEGQAREVTNVARGAAQASERQRAAFEAATSKAKDADTAAEKAKAAFGSLRGFMKEATEEEEAARVSALKKAEEAKKNKKKEQEETMAAAAAAAAASSAAEVEAEARGVKPPAAPTLEEQHQEEDKVSELVVIPSAAPANRRLSAISRVPSLSVKNLLDSDAVKSPVPSPTPSPDVSVSDFGAGVEMIDGPRLGGMPTHMRSTSERFEEAMEDGYKEGYLMSQSKMMKRWTPRYFVLDNGFLSHYEKISLVGTKKHKTMELKADSVTRPTNQINTFGVRTGTTEWLLLARSKKEMKAWMGAITDQIHALFIREYNVPGDDYQSQGTWGQCFYKMAAGVRPQWIRTFPVPQAPHTGDGLFEGEIIEVTQVLENEGVKFLRMANDRGWASAQDIEAGDGTALFTKVSGELTTETREHNVPMIANQPAVVLFGPSLESQETGATLMPGDSVRVVQRYTSAPGVEKRDGQAFVKLKKTGGWVPIMKSNGVVGVVPHNPRG</sequence>
<feature type="domain" description="Myosin motor" evidence="11">
    <location>
        <begin position="65"/>
        <end position="590"/>
    </location>
</feature>
<evidence type="ECO:0000256" key="4">
    <source>
        <dbReference type="ARBA" id="ARBA00023123"/>
    </source>
</evidence>
<dbReference type="Gene3D" id="1.20.5.4820">
    <property type="match status" value="1"/>
</dbReference>
<dbReference type="Pfam" id="PF00169">
    <property type="entry name" value="PH"/>
    <property type="match status" value="1"/>
</dbReference>
<feature type="compositionally biased region" description="Basic and acidic residues" evidence="9">
    <location>
        <begin position="1030"/>
        <end position="1039"/>
    </location>
</feature>
<gene>
    <name evidence="12" type="ORF">Esi_0041_0117</name>
</gene>
<dbReference type="GO" id="GO:0051082">
    <property type="term" value="F:unfolded protein binding"/>
    <property type="evidence" value="ECO:0007669"/>
    <property type="project" value="InterPro"/>
</dbReference>
<dbReference type="Gene3D" id="1.20.58.530">
    <property type="match status" value="1"/>
</dbReference>
<feature type="coiled-coil region" evidence="8">
    <location>
        <begin position="702"/>
        <end position="739"/>
    </location>
</feature>
<evidence type="ECO:0000313" key="13">
    <source>
        <dbReference type="Proteomes" id="UP000002630"/>
    </source>
</evidence>
<keyword evidence="4 7" id="KW-0518">Myosin</keyword>
<dbReference type="PROSITE" id="PS00995">
    <property type="entry name" value="TCP1_3"/>
    <property type="match status" value="1"/>
</dbReference>
<dbReference type="Gene3D" id="2.30.29.30">
    <property type="entry name" value="Pleckstrin-homology domain (PH domain)/Phosphotyrosine-binding domain (PTB)"/>
    <property type="match status" value="1"/>
</dbReference>
<dbReference type="GO" id="GO:0000146">
    <property type="term" value="F:microfilament motor activity"/>
    <property type="evidence" value="ECO:0007669"/>
    <property type="project" value="TreeGrafter"/>
</dbReference>
<dbReference type="Proteomes" id="UP000002630">
    <property type="component" value="Linkage Group LG15"/>
</dbReference>
<dbReference type="GO" id="GO:0006457">
    <property type="term" value="P:protein folding"/>
    <property type="evidence" value="ECO:0007669"/>
    <property type="project" value="InterPro"/>
</dbReference>
<feature type="coiled-coil region" evidence="8">
    <location>
        <begin position="970"/>
        <end position="1004"/>
    </location>
</feature>
<dbReference type="EMBL" id="FN649740">
    <property type="protein sequence ID" value="CBN74765.1"/>
    <property type="molecule type" value="Genomic_DNA"/>
</dbReference>
<dbReference type="GO" id="GO:0016887">
    <property type="term" value="F:ATP hydrolysis activity"/>
    <property type="evidence" value="ECO:0007669"/>
    <property type="project" value="InterPro"/>
</dbReference>
<dbReference type="Pfam" id="PF00063">
    <property type="entry name" value="Myosin_head"/>
    <property type="match status" value="3"/>
</dbReference>
<evidence type="ECO:0000256" key="5">
    <source>
        <dbReference type="ARBA" id="ARBA00023175"/>
    </source>
</evidence>
<keyword evidence="6 7" id="KW-0009">Actin-binding</keyword>
<keyword evidence="8" id="KW-0175">Coiled coil</keyword>
<dbReference type="PANTHER" id="PTHR13140">
    <property type="entry name" value="MYOSIN"/>
    <property type="match status" value="1"/>
</dbReference>
<dbReference type="EMBL" id="FN648608">
    <property type="protein sequence ID" value="CBN74765.1"/>
    <property type="molecule type" value="Genomic_DNA"/>
</dbReference>
<evidence type="ECO:0000259" key="11">
    <source>
        <dbReference type="PROSITE" id="PS51456"/>
    </source>
</evidence>
<dbReference type="GO" id="GO:0016020">
    <property type="term" value="C:membrane"/>
    <property type="evidence" value="ECO:0007669"/>
    <property type="project" value="TreeGrafter"/>
</dbReference>
<comment type="similarity">
    <text evidence="7">Belongs to the TRAFAC class myosin-kinesin ATPase superfamily. Myosin family.</text>
</comment>
<dbReference type="InParanoid" id="D8LMW4"/>
<dbReference type="Gene3D" id="1.20.120.720">
    <property type="entry name" value="Myosin VI head, motor domain, U50 subdomain"/>
    <property type="match status" value="2"/>
</dbReference>
<evidence type="ECO:0000256" key="2">
    <source>
        <dbReference type="ARBA" id="ARBA00022741"/>
    </source>
</evidence>
<reference evidence="12 13" key="1">
    <citation type="journal article" date="2010" name="Nature">
        <title>The Ectocarpus genome and the independent evolution of multicellularity in brown algae.</title>
        <authorList>
            <person name="Cock J.M."/>
            <person name="Sterck L."/>
            <person name="Rouze P."/>
            <person name="Scornet D."/>
            <person name="Allen A.E."/>
            <person name="Amoutzias G."/>
            <person name="Anthouard V."/>
            <person name="Artiguenave F."/>
            <person name="Aury J.M."/>
            <person name="Badger J.H."/>
            <person name="Beszteri B."/>
            <person name="Billiau K."/>
            <person name="Bonnet E."/>
            <person name="Bothwell J.H."/>
            <person name="Bowler C."/>
            <person name="Boyen C."/>
            <person name="Brownlee C."/>
            <person name="Carrano C.J."/>
            <person name="Charrier B."/>
            <person name="Cho G.Y."/>
            <person name="Coelho S.M."/>
            <person name="Collen J."/>
            <person name="Corre E."/>
            <person name="Da Silva C."/>
            <person name="Delage L."/>
            <person name="Delaroque N."/>
            <person name="Dittami S.M."/>
            <person name="Doulbeau S."/>
            <person name="Elias M."/>
            <person name="Farnham G."/>
            <person name="Gachon C.M."/>
            <person name="Gschloessl B."/>
            <person name="Heesch S."/>
            <person name="Jabbari K."/>
            <person name="Jubin C."/>
            <person name="Kawai H."/>
            <person name="Kimura K."/>
            <person name="Kloareg B."/>
            <person name="Kupper F.C."/>
            <person name="Lang D."/>
            <person name="Le Bail A."/>
            <person name="Leblanc C."/>
            <person name="Lerouge P."/>
            <person name="Lohr M."/>
            <person name="Lopez P.J."/>
            <person name="Martens C."/>
            <person name="Maumus F."/>
            <person name="Michel G."/>
            <person name="Miranda-Saavedra D."/>
            <person name="Morales J."/>
            <person name="Moreau H."/>
            <person name="Motomura T."/>
            <person name="Nagasato C."/>
            <person name="Napoli C.A."/>
            <person name="Nelson D.R."/>
            <person name="Nyvall-Collen P."/>
            <person name="Peters A.F."/>
            <person name="Pommier C."/>
            <person name="Potin P."/>
            <person name="Poulain J."/>
            <person name="Quesneville H."/>
            <person name="Read B."/>
            <person name="Rensing S.A."/>
            <person name="Ritter A."/>
            <person name="Rousvoal S."/>
            <person name="Samanta M."/>
            <person name="Samson G."/>
            <person name="Schroeder D.C."/>
            <person name="Segurens B."/>
            <person name="Strittmatter M."/>
            <person name="Tonon T."/>
            <person name="Tregear J.W."/>
            <person name="Valentin K."/>
            <person name="von Dassow P."/>
            <person name="Yamagishi T."/>
            <person name="Van de Peer Y."/>
            <person name="Wincker P."/>
        </authorList>
    </citation>
    <scope>NUCLEOTIDE SEQUENCE [LARGE SCALE GENOMIC DNA]</scope>
    <source>
        <strain evidence="13">Ec32 / CCAP1310/4</strain>
    </source>
</reference>
<dbReference type="SMART" id="SM00242">
    <property type="entry name" value="MYSc"/>
    <property type="match status" value="1"/>
</dbReference>
<dbReference type="Gene3D" id="3.40.850.10">
    <property type="entry name" value="Kinesin motor domain"/>
    <property type="match status" value="2"/>
</dbReference>
<dbReference type="PANTHER" id="PTHR13140:SF845">
    <property type="entry name" value="MYOSIN-LIKE PROTEIN"/>
    <property type="match status" value="1"/>
</dbReference>
<comment type="similarity">
    <text evidence="1">Belongs to the TCP-1 chaperonin family.</text>
</comment>
<protein>
    <submittedName>
        <fullName evidence="12">Uncharacterized protein</fullName>
    </submittedName>
</protein>
<name>D8LMW4_ECTSI</name>
<keyword evidence="13" id="KW-1185">Reference proteome</keyword>
<evidence type="ECO:0000313" key="12">
    <source>
        <dbReference type="EMBL" id="CBN74765.1"/>
    </source>
</evidence>
<evidence type="ECO:0000256" key="7">
    <source>
        <dbReference type="PROSITE-ProRule" id="PRU00782"/>
    </source>
</evidence>
<evidence type="ECO:0000256" key="3">
    <source>
        <dbReference type="ARBA" id="ARBA00022840"/>
    </source>
</evidence>
<evidence type="ECO:0000256" key="1">
    <source>
        <dbReference type="ARBA" id="ARBA00008020"/>
    </source>
</evidence>
<dbReference type="OrthoDB" id="185175at2759"/>
<dbReference type="InterPro" id="IPR027417">
    <property type="entry name" value="P-loop_NTPase"/>
</dbReference>
<dbReference type="InterPro" id="IPR011993">
    <property type="entry name" value="PH-like_dom_sf"/>
</dbReference>
<dbReference type="GO" id="GO:0005737">
    <property type="term" value="C:cytoplasm"/>
    <property type="evidence" value="ECO:0007669"/>
    <property type="project" value="TreeGrafter"/>
</dbReference>
<evidence type="ECO:0000256" key="8">
    <source>
        <dbReference type="SAM" id="Coils"/>
    </source>
</evidence>
<dbReference type="InterPro" id="IPR002194">
    <property type="entry name" value="Chaperonin_TCP-1_CS"/>
</dbReference>
<dbReference type="STRING" id="2880.D8LMW4"/>
<dbReference type="GO" id="GO:0016459">
    <property type="term" value="C:myosin complex"/>
    <property type="evidence" value="ECO:0007669"/>
    <property type="project" value="UniProtKB-KW"/>
</dbReference>
<dbReference type="SUPFAM" id="SSF52540">
    <property type="entry name" value="P-loop containing nucleoside triphosphate hydrolases"/>
    <property type="match status" value="1"/>
</dbReference>
<dbReference type="InterPro" id="IPR036961">
    <property type="entry name" value="Kinesin_motor_dom_sf"/>
</dbReference>
<accession>D8LMW4</accession>
<dbReference type="SUPFAM" id="SSF50729">
    <property type="entry name" value="PH domain-like"/>
    <property type="match status" value="1"/>
</dbReference>
<dbReference type="InterPro" id="IPR001849">
    <property type="entry name" value="PH_domain"/>
</dbReference>
<feature type="domain" description="PH" evidence="10">
    <location>
        <begin position="1125"/>
        <end position="1219"/>
    </location>
</feature>
<dbReference type="PROSITE" id="PS51456">
    <property type="entry name" value="MYOSIN_MOTOR"/>
    <property type="match status" value="1"/>
</dbReference>
<feature type="binding site" evidence="7">
    <location>
        <begin position="161"/>
        <end position="168"/>
    </location>
    <ligand>
        <name>ATP</name>
        <dbReference type="ChEBI" id="CHEBI:30616"/>
    </ligand>
</feature>
<dbReference type="InterPro" id="IPR001609">
    <property type="entry name" value="Myosin_head_motor_dom-like"/>
</dbReference>
<keyword evidence="5 7" id="KW-0505">Motor protein</keyword>
<comment type="caution">
    <text evidence="7">Lacks conserved residue(s) required for the propagation of feature annotation.</text>
</comment>
<dbReference type="PRINTS" id="PR00193">
    <property type="entry name" value="MYOSINHEAVY"/>
</dbReference>
<dbReference type="Gene3D" id="1.10.10.820">
    <property type="match status" value="1"/>
</dbReference>
<evidence type="ECO:0000256" key="9">
    <source>
        <dbReference type="SAM" id="MobiDB-lite"/>
    </source>
</evidence>
<dbReference type="CDD" id="cd00821">
    <property type="entry name" value="PH"/>
    <property type="match status" value="1"/>
</dbReference>